<dbReference type="InterPro" id="IPR051043">
    <property type="entry name" value="Sulfatase_Mod_Factor_Kinase"/>
</dbReference>
<name>A0A1H6KY13_9FLAO</name>
<dbReference type="Gene3D" id="3.90.1580.10">
    <property type="entry name" value="paralog of FGE (formylglycine-generating enzyme)"/>
    <property type="match status" value="2"/>
</dbReference>
<dbReference type="Pfam" id="PF03781">
    <property type="entry name" value="FGE-sulfatase"/>
    <property type="match status" value="1"/>
</dbReference>
<dbReference type="InterPro" id="IPR042095">
    <property type="entry name" value="SUMF_sf"/>
</dbReference>
<dbReference type="AlphaFoldDB" id="A0A1H6KY13"/>
<protein>
    <submittedName>
        <fullName evidence="2">Gliding motility-associated lipoprotein GldK</fullName>
    </submittedName>
</protein>
<dbReference type="RefSeq" id="WP_091098144.1">
    <property type="nucleotide sequence ID" value="NZ_FNXE01000017.1"/>
</dbReference>
<accession>A0A1H6KY13</accession>
<dbReference type="NCBIfam" id="TIGR03525">
    <property type="entry name" value="GldK"/>
    <property type="match status" value="1"/>
</dbReference>
<dbReference type="STRING" id="1159016.SAMN02927937_01431"/>
<dbReference type="InterPro" id="IPR019866">
    <property type="entry name" value="Glid_motil-assoc_lipo_GldK"/>
</dbReference>
<dbReference type="EMBL" id="FNXE01000017">
    <property type="protein sequence ID" value="SEH78825.1"/>
    <property type="molecule type" value="Genomic_DNA"/>
</dbReference>
<dbReference type="SUPFAM" id="SSF56436">
    <property type="entry name" value="C-type lectin-like"/>
    <property type="match status" value="1"/>
</dbReference>
<evidence type="ECO:0000313" key="3">
    <source>
        <dbReference type="Proteomes" id="UP000199634"/>
    </source>
</evidence>
<feature type="domain" description="Sulfatase-modifying factor enzyme-like" evidence="1">
    <location>
        <begin position="40"/>
        <end position="452"/>
    </location>
</feature>
<dbReference type="PROSITE" id="PS51257">
    <property type="entry name" value="PROKAR_LIPOPROTEIN"/>
    <property type="match status" value="1"/>
</dbReference>
<reference evidence="2 3" key="1">
    <citation type="submission" date="2016-10" db="EMBL/GenBank/DDBJ databases">
        <authorList>
            <person name="de Groot N.N."/>
        </authorList>
    </citation>
    <scope>NUCLEOTIDE SEQUENCE [LARGE SCALE GENOMIC DNA]</scope>
    <source>
        <strain evidence="2 3">CGMCC 1.10825</strain>
    </source>
</reference>
<dbReference type="Proteomes" id="UP000199634">
    <property type="component" value="Unassembled WGS sequence"/>
</dbReference>
<dbReference type="PANTHER" id="PTHR23150:SF19">
    <property type="entry name" value="FORMYLGLYCINE-GENERATING ENZYME"/>
    <property type="match status" value="1"/>
</dbReference>
<sequence length="474" mass="54309">MKKFITLSAVVSLLFSCGSGDRGELLDGVQGKRWITEKPQGMAFIPGGSFTMGKTHEDLLGAQDAPTREVTIGSMYMDETEVTNNQYRKFVEFVKDSIIRTRLAIMADDMGMDQTAGGIGAFAFQEVEDPSLNQNQSAYDRYMYDNYYSMAMDDDEYAGRRLNKKVRLITDPRRYPDEYYVEVMDSLYIPANQNINGMVSFDVNKLNFKYSWWDERAYVNDDSNDVRNRQAKYLKTEIVNVYPDTTTWVKNFNYSYNEPMFKEYFWHEAYGEYPVVGVTQHQAKAFAAWRTLYKKAYHADRKMNHSLYEYRVPSESEWEYAARGGLKNAMYPWGGPYTTDEKACFLANFKPDRGDYAIDGALYTAEARSYKPNGYNLYNMAGNVAEWTDTPYDESTYIMQAGLKPKDRTTASNPLRVVRGGSWRDPHYFLQVATRDKEVADSARCYIGFRTVVSAPGPGLLNEAKAPQSGRNAK</sequence>
<dbReference type="OrthoDB" id="9768004at2"/>
<dbReference type="InterPro" id="IPR005532">
    <property type="entry name" value="SUMF_dom"/>
</dbReference>
<gene>
    <name evidence="2" type="ORF">SAMN02927937_01431</name>
</gene>
<evidence type="ECO:0000313" key="2">
    <source>
        <dbReference type="EMBL" id="SEH78825.1"/>
    </source>
</evidence>
<dbReference type="InterPro" id="IPR016187">
    <property type="entry name" value="CTDL_fold"/>
</dbReference>
<proteinExistence type="predicted"/>
<organism evidence="2 3">
    <name type="scientific">Paenimyroides marinum</name>
    <dbReference type="NCBI Taxonomy" id="1159016"/>
    <lineage>
        <taxon>Bacteria</taxon>
        <taxon>Pseudomonadati</taxon>
        <taxon>Bacteroidota</taxon>
        <taxon>Flavobacteriia</taxon>
        <taxon>Flavobacteriales</taxon>
        <taxon>Flavobacteriaceae</taxon>
        <taxon>Paenimyroides</taxon>
    </lineage>
</organism>
<keyword evidence="2" id="KW-0449">Lipoprotein</keyword>
<dbReference type="PANTHER" id="PTHR23150">
    <property type="entry name" value="SULFATASE MODIFYING FACTOR 1, 2"/>
    <property type="match status" value="1"/>
</dbReference>
<keyword evidence="3" id="KW-1185">Reference proteome</keyword>
<dbReference type="GO" id="GO:0120147">
    <property type="term" value="F:formylglycine-generating oxidase activity"/>
    <property type="evidence" value="ECO:0007669"/>
    <property type="project" value="TreeGrafter"/>
</dbReference>
<evidence type="ECO:0000259" key="1">
    <source>
        <dbReference type="Pfam" id="PF03781"/>
    </source>
</evidence>